<dbReference type="RefSeq" id="WP_395438708.1">
    <property type="nucleotide sequence ID" value="NZ_JBAWKC010000004.1"/>
</dbReference>
<feature type="transmembrane region" description="Helical" evidence="6">
    <location>
        <begin position="171"/>
        <end position="190"/>
    </location>
</feature>
<dbReference type="Proteomes" id="UP001610104">
    <property type="component" value="Unassembled WGS sequence"/>
</dbReference>
<dbReference type="Gene3D" id="1.10.357.140">
    <property type="entry name" value="UbiA prenyltransferase"/>
    <property type="match status" value="1"/>
</dbReference>
<feature type="transmembrane region" description="Helical" evidence="6">
    <location>
        <begin position="137"/>
        <end position="159"/>
    </location>
</feature>
<sequence length="304" mass="34468">MNILKLIRWKNLGMIVMMQCLIKYGLFQPFGVSMSLNTFHFFLLMISTLCIAAAGYVINDIYDVETDFINKPDRIIIGKTISEKTAYNLFIILNVMGVGIGFYLSYAIGKSELFALFVIISALLYVYASYLKQTFLIGNIVISVLVGLSILIVGIFELIPSMTLENQGIQLAFFRILLDYAIFAFIINFIREISKDIEDTDGDYKSGMHTLPIVIGRGSASKVLFVLSFIPLLAVIYYLNKNLYKQPVAVIYYLIFIIAPLLYTCILIFNAKTKKDFHAISQLLKLVMLFGMISILLYKFMLLS</sequence>
<evidence type="ECO:0000256" key="3">
    <source>
        <dbReference type="ARBA" id="ARBA00022692"/>
    </source>
</evidence>
<evidence type="ECO:0000256" key="2">
    <source>
        <dbReference type="ARBA" id="ARBA00022475"/>
    </source>
</evidence>
<dbReference type="Pfam" id="PF01040">
    <property type="entry name" value="UbiA"/>
    <property type="match status" value="1"/>
</dbReference>
<feature type="transmembrane region" description="Helical" evidence="6">
    <location>
        <begin position="283"/>
        <end position="301"/>
    </location>
</feature>
<protein>
    <submittedName>
        <fullName evidence="7">Geranylgeranylglycerol-phosphate geranylgeranyltransferase</fullName>
    </submittedName>
</protein>
<organism evidence="7 8">
    <name type="scientific">Gaetbulibacter aquiaggeris</name>
    <dbReference type="NCBI Taxonomy" id="1735373"/>
    <lineage>
        <taxon>Bacteria</taxon>
        <taxon>Pseudomonadati</taxon>
        <taxon>Bacteroidota</taxon>
        <taxon>Flavobacteriia</taxon>
        <taxon>Flavobacteriales</taxon>
        <taxon>Flavobacteriaceae</taxon>
        <taxon>Gaetbulibacter</taxon>
    </lineage>
</organism>
<keyword evidence="3 6" id="KW-0812">Transmembrane</keyword>
<proteinExistence type="predicted"/>
<dbReference type="PANTHER" id="PTHR42723">
    <property type="entry name" value="CHLOROPHYLL SYNTHASE"/>
    <property type="match status" value="1"/>
</dbReference>
<evidence type="ECO:0000256" key="6">
    <source>
        <dbReference type="SAM" id="Phobius"/>
    </source>
</evidence>
<feature type="transmembrane region" description="Helical" evidence="6">
    <location>
        <begin position="12"/>
        <end position="32"/>
    </location>
</feature>
<name>A0ABW7MRK4_9FLAO</name>
<dbReference type="CDD" id="cd13961">
    <property type="entry name" value="PT_UbiA_DGGGPS"/>
    <property type="match status" value="1"/>
</dbReference>
<dbReference type="InterPro" id="IPR000537">
    <property type="entry name" value="UbiA_prenyltransferase"/>
</dbReference>
<dbReference type="NCBIfam" id="NF009512">
    <property type="entry name" value="PRK12872.1-1"/>
    <property type="match status" value="1"/>
</dbReference>
<evidence type="ECO:0000256" key="1">
    <source>
        <dbReference type="ARBA" id="ARBA00004141"/>
    </source>
</evidence>
<keyword evidence="2" id="KW-1003">Cell membrane</keyword>
<reference evidence="7 8" key="1">
    <citation type="submission" date="2024-02" db="EMBL/GenBank/DDBJ databases">
        <title>A Gaetbulibacter species isolated from tidal flats and genomic insights of their niches.</title>
        <authorList>
            <person name="Ye Y."/>
        </authorList>
    </citation>
    <scope>NUCLEOTIDE SEQUENCE [LARGE SCALE GENOMIC DNA]</scope>
    <source>
        <strain evidence="7 8">KEM-8</strain>
    </source>
</reference>
<evidence type="ECO:0000313" key="7">
    <source>
        <dbReference type="EMBL" id="MFH6769473.1"/>
    </source>
</evidence>
<dbReference type="InterPro" id="IPR050475">
    <property type="entry name" value="Prenyltransferase_related"/>
</dbReference>
<keyword evidence="5 6" id="KW-0472">Membrane</keyword>
<dbReference type="PANTHER" id="PTHR42723:SF1">
    <property type="entry name" value="CHLOROPHYLL SYNTHASE, CHLOROPLASTIC"/>
    <property type="match status" value="1"/>
</dbReference>
<evidence type="ECO:0000313" key="8">
    <source>
        <dbReference type="Proteomes" id="UP001610104"/>
    </source>
</evidence>
<feature type="transmembrane region" description="Helical" evidence="6">
    <location>
        <begin position="251"/>
        <end position="271"/>
    </location>
</feature>
<evidence type="ECO:0000256" key="5">
    <source>
        <dbReference type="ARBA" id="ARBA00023136"/>
    </source>
</evidence>
<comment type="caution">
    <text evidence="7">The sequence shown here is derived from an EMBL/GenBank/DDBJ whole genome shotgun (WGS) entry which is preliminary data.</text>
</comment>
<evidence type="ECO:0000256" key="4">
    <source>
        <dbReference type="ARBA" id="ARBA00022989"/>
    </source>
</evidence>
<keyword evidence="4 6" id="KW-1133">Transmembrane helix</keyword>
<comment type="subcellular location">
    <subcellularLocation>
        <location evidence="1">Membrane</location>
        <topology evidence="1">Multi-pass membrane protein</topology>
    </subcellularLocation>
</comment>
<gene>
    <name evidence="7" type="ORF">V8G56_12045</name>
</gene>
<dbReference type="EMBL" id="JBAWKC010000004">
    <property type="protein sequence ID" value="MFH6769473.1"/>
    <property type="molecule type" value="Genomic_DNA"/>
</dbReference>
<feature type="transmembrane region" description="Helical" evidence="6">
    <location>
        <begin position="223"/>
        <end position="239"/>
    </location>
</feature>
<feature type="transmembrane region" description="Helical" evidence="6">
    <location>
        <begin position="113"/>
        <end position="130"/>
    </location>
</feature>
<feature type="transmembrane region" description="Helical" evidence="6">
    <location>
        <begin position="86"/>
        <end position="107"/>
    </location>
</feature>
<dbReference type="InterPro" id="IPR044878">
    <property type="entry name" value="UbiA_sf"/>
</dbReference>
<accession>A0ABW7MRK4</accession>
<keyword evidence="8" id="KW-1185">Reference proteome</keyword>
<feature type="transmembrane region" description="Helical" evidence="6">
    <location>
        <begin position="38"/>
        <end position="58"/>
    </location>
</feature>
<dbReference type="Gene3D" id="1.20.120.1780">
    <property type="entry name" value="UbiA prenyltransferase"/>
    <property type="match status" value="1"/>
</dbReference>